<keyword evidence="10" id="KW-0997">Cell inner membrane</keyword>
<keyword evidence="8" id="KW-1133">Transmembrane helix</keyword>
<proteinExistence type="inferred from homology"/>
<comment type="similarity">
    <text evidence="3 10">Belongs to the FliL family.</text>
</comment>
<accession>A0ABV8CN56</accession>
<comment type="function">
    <text evidence="1 10">Controls the rotational direction of flagella during chemotaxis.</text>
</comment>
<dbReference type="Pfam" id="PF03748">
    <property type="entry name" value="FliL"/>
    <property type="match status" value="1"/>
</dbReference>
<evidence type="ECO:0000256" key="6">
    <source>
        <dbReference type="ARBA" id="ARBA00022692"/>
    </source>
</evidence>
<dbReference type="Proteomes" id="UP001595692">
    <property type="component" value="Unassembled WGS sequence"/>
</dbReference>
<evidence type="ECO:0000256" key="3">
    <source>
        <dbReference type="ARBA" id="ARBA00008281"/>
    </source>
</evidence>
<dbReference type="RefSeq" id="WP_377151785.1">
    <property type="nucleotide sequence ID" value="NZ_JBHSAF010000007.1"/>
</dbReference>
<protein>
    <recommendedName>
        <fullName evidence="10">Flagellar protein FliL</fullName>
    </recommendedName>
</protein>
<reference evidence="12" key="1">
    <citation type="journal article" date="2019" name="Int. J. Syst. Evol. Microbiol.">
        <title>The Global Catalogue of Microorganisms (GCM) 10K type strain sequencing project: providing services to taxonomists for standard genome sequencing and annotation.</title>
        <authorList>
            <consortium name="The Broad Institute Genomics Platform"/>
            <consortium name="The Broad Institute Genome Sequencing Center for Infectious Disease"/>
            <person name="Wu L."/>
            <person name="Ma J."/>
        </authorList>
    </citation>
    <scope>NUCLEOTIDE SEQUENCE [LARGE SCALE GENOMIC DNA]</scope>
    <source>
        <strain evidence="12">CCUG 54939</strain>
    </source>
</reference>
<keyword evidence="6" id="KW-0812">Transmembrane</keyword>
<gene>
    <name evidence="11" type="primary">fliL</name>
    <name evidence="11" type="ORF">ACFOSS_08210</name>
</gene>
<evidence type="ECO:0000256" key="8">
    <source>
        <dbReference type="ARBA" id="ARBA00022989"/>
    </source>
</evidence>
<organism evidence="11 12">
    <name type="scientific">Pseudaeromonas sharmana</name>
    <dbReference type="NCBI Taxonomy" id="328412"/>
    <lineage>
        <taxon>Bacteria</taxon>
        <taxon>Pseudomonadati</taxon>
        <taxon>Pseudomonadota</taxon>
        <taxon>Gammaproteobacteria</taxon>
        <taxon>Aeromonadales</taxon>
        <taxon>Aeromonadaceae</taxon>
        <taxon>Pseudaeromonas</taxon>
    </lineage>
</organism>
<dbReference type="InterPro" id="IPR005503">
    <property type="entry name" value="FliL"/>
</dbReference>
<evidence type="ECO:0000256" key="9">
    <source>
        <dbReference type="ARBA" id="ARBA00023136"/>
    </source>
</evidence>
<keyword evidence="12" id="KW-1185">Reference proteome</keyword>
<dbReference type="PANTHER" id="PTHR35091">
    <property type="entry name" value="FLAGELLAR PROTEIN FLIL"/>
    <property type="match status" value="1"/>
</dbReference>
<keyword evidence="11" id="KW-0969">Cilium</keyword>
<evidence type="ECO:0000256" key="2">
    <source>
        <dbReference type="ARBA" id="ARBA00004162"/>
    </source>
</evidence>
<comment type="subcellular location">
    <subcellularLocation>
        <location evidence="10">Cell inner membrane</location>
    </subcellularLocation>
    <subcellularLocation>
        <location evidence="2">Cell membrane</location>
        <topology evidence="2">Single-pass membrane protein</topology>
    </subcellularLocation>
</comment>
<evidence type="ECO:0000256" key="10">
    <source>
        <dbReference type="RuleBase" id="RU364125"/>
    </source>
</evidence>
<keyword evidence="5 10" id="KW-0145">Chemotaxis</keyword>
<evidence type="ECO:0000256" key="4">
    <source>
        <dbReference type="ARBA" id="ARBA00022475"/>
    </source>
</evidence>
<comment type="caution">
    <text evidence="11">The sequence shown here is derived from an EMBL/GenBank/DDBJ whole genome shotgun (WGS) entry which is preliminary data.</text>
</comment>
<sequence length="154" mass="17468">MRIGRLLLILLAVVLTIVLTAVGTWMAMDHQTEIKAWLGLGPKPVELSQKPLFKPLDKFVISLESETDSHYLMLELALVTHDPAQLEVIDTLKPVIRNAMVQFFSHRNVDQVRKDLQQIEQLQQALRNKLTATISNYGYQPALDEVLVTKVVLQ</sequence>
<evidence type="ECO:0000313" key="12">
    <source>
        <dbReference type="Proteomes" id="UP001595692"/>
    </source>
</evidence>
<evidence type="ECO:0000256" key="7">
    <source>
        <dbReference type="ARBA" id="ARBA00022779"/>
    </source>
</evidence>
<keyword evidence="4" id="KW-1003">Cell membrane</keyword>
<evidence type="ECO:0000256" key="1">
    <source>
        <dbReference type="ARBA" id="ARBA00002254"/>
    </source>
</evidence>
<keyword evidence="7 10" id="KW-0283">Flagellar rotation</keyword>
<evidence type="ECO:0000313" key="11">
    <source>
        <dbReference type="EMBL" id="MFC3913445.1"/>
    </source>
</evidence>
<keyword evidence="11" id="KW-0282">Flagellum</keyword>
<keyword evidence="11" id="KW-0966">Cell projection</keyword>
<name>A0ABV8CN56_9GAMM</name>
<keyword evidence="9 10" id="KW-0472">Membrane</keyword>
<dbReference type="PANTHER" id="PTHR35091:SF2">
    <property type="entry name" value="FLAGELLAR PROTEIN FLIL"/>
    <property type="match status" value="1"/>
</dbReference>
<dbReference type="EMBL" id="JBHSAF010000007">
    <property type="protein sequence ID" value="MFC3913445.1"/>
    <property type="molecule type" value="Genomic_DNA"/>
</dbReference>
<evidence type="ECO:0000256" key="5">
    <source>
        <dbReference type="ARBA" id="ARBA00022500"/>
    </source>
</evidence>